<dbReference type="CDD" id="cd07340">
    <property type="entry name" value="M48B_Htpx_like"/>
    <property type="match status" value="1"/>
</dbReference>
<dbReference type="GO" id="GO:0004222">
    <property type="term" value="F:metalloendopeptidase activity"/>
    <property type="evidence" value="ECO:0007669"/>
    <property type="project" value="InterPro"/>
</dbReference>
<evidence type="ECO:0000256" key="4">
    <source>
        <dbReference type="ARBA" id="ARBA00022692"/>
    </source>
</evidence>
<dbReference type="Pfam" id="PF01435">
    <property type="entry name" value="Peptidase_M48"/>
    <property type="match status" value="1"/>
</dbReference>
<evidence type="ECO:0000256" key="7">
    <source>
        <dbReference type="ARBA" id="ARBA00022833"/>
    </source>
</evidence>
<evidence type="ECO:0000256" key="2">
    <source>
        <dbReference type="ARBA" id="ARBA00022475"/>
    </source>
</evidence>
<feature type="transmembrane region" description="Helical" evidence="12">
    <location>
        <begin position="191"/>
        <end position="210"/>
    </location>
</feature>
<keyword evidence="8 12" id="KW-1133">Transmembrane helix</keyword>
<dbReference type="RefSeq" id="WP_004896204.1">
    <property type="nucleotide sequence ID" value="NZ_AZCY01000003.1"/>
</dbReference>
<name>C2E3U9_LACJH</name>
<dbReference type="Proteomes" id="UP000003491">
    <property type="component" value="Unassembled WGS sequence"/>
</dbReference>
<organism evidence="14 15">
    <name type="scientific">Lactobacillus johnsonii ATCC 33200</name>
    <dbReference type="NCBI Taxonomy" id="525330"/>
    <lineage>
        <taxon>Bacteria</taxon>
        <taxon>Bacillati</taxon>
        <taxon>Bacillota</taxon>
        <taxon>Bacilli</taxon>
        <taxon>Lactobacillales</taxon>
        <taxon>Lactobacillaceae</taxon>
        <taxon>Lactobacillus</taxon>
    </lineage>
</organism>
<evidence type="ECO:0000256" key="8">
    <source>
        <dbReference type="ARBA" id="ARBA00022989"/>
    </source>
</evidence>
<keyword evidence="7 11" id="KW-0862">Zinc</keyword>
<keyword evidence="2" id="KW-1003">Cell membrane</keyword>
<evidence type="ECO:0000256" key="6">
    <source>
        <dbReference type="ARBA" id="ARBA00022801"/>
    </source>
</evidence>
<evidence type="ECO:0000256" key="5">
    <source>
        <dbReference type="ARBA" id="ARBA00022723"/>
    </source>
</evidence>
<dbReference type="HOGENOM" id="CLU_042266_2_1_9"/>
<keyword evidence="10 12" id="KW-0472">Membrane</keyword>
<keyword evidence="5" id="KW-0479">Metal-binding</keyword>
<evidence type="ECO:0000256" key="11">
    <source>
        <dbReference type="RuleBase" id="RU003983"/>
    </source>
</evidence>
<feature type="transmembrane region" description="Helical" evidence="12">
    <location>
        <begin position="147"/>
        <end position="171"/>
    </location>
</feature>
<dbReference type="PANTHER" id="PTHR43221:SF1">
    <property type="entry name" value="PROTEASE HTPX"/>
    <property type="match status" value="1"/>
</dbReference>
<evidence type="ECO:0000256" key="12">
    <source>
        <dbReference type="SAM" id="Phobius"/>
    </source>
</evidence>
<dbReference type="GO" id="GO:0046872">
    <property type="term" value="F:metal ion binding"/>
    <property type="evidence" value="ECO:0007669"/>
    <property type="project" value="UniProtKB-KW"/>
</dbReference>
<evidence type="ECO:0000313" key="14">
    <source>
        <dbReference type="EMBL" id="EEJ60401.1"/>
    </source>
</evidence>
<feature type="transmembrane region" description="Helical" evidence="12">
    <location>
        <begin position="40"/>
        <end position="58"/>
    </location>
</feature>
<evidence type="ECO:0000256" key="10">
    <source>
        <dbReference type="ARBA" id="ARBA00023136"/>
    </source>
</evidence>
<gene>
    <name evidence="14" type="ORF">HMPREF0528_0423</name>
</gene>
<dbReference type="NCBIfam" id="NF003425">
    <property type="entry name" value="PRK04897.1"/>
    <property type="match status" value="1"/>
</dbReference>
<evidence type="ECO:0000256" key="1">
    <source>
        <dbReference type="ARBA" id="ARBA00004651"/>
    </source>
</evidence>
<accession>C2E3U9</accession>
<comment type="cofactor">
    <cofactor evidence="11">
        <name>Zn(2+)</name>
        <dbReference type="ChEBI" id="CHEBI:29105"/>
    </cofactor>
    <text evidence="11">Binds 1 zinc ion per subunit.</text>
</comment>
<proteinExistence type="inferred from homology"/>
<dbReference type="GO" id="GO:0005886">
    <property type="term" value="C:plasma membrane"/>
    <property type="evidence" value="ECO:0007669"/>
    <property type="project" value="UniProtKB-SubCell"/>
</dbReference>
<keyword evidence="4 12" id="KW-0812">Transmembrane</keyword>
<comment type="subcellular location">
    <subcellularLocation>
        <location evidence="1">Cell membrane</location>
        <topology evidence="1">Multi-pass membrane protein</topology>
    </subcellularLocation>
</comment>
<feature type="transmembrane region" description="Helical" evidence="12">
    <location>
        <begin position="12"/>
        <end position="34"/>
    </location>
</feature>
<evidence type="ECO:0000313" key="15">
    <source>
        <dbReference type="Proteomes" id="UP000003491"/>
    </source>
</evidence>
<comment type="similarity">
    <text evidence="11">Belongs to the peptidase M48 family.</text>
</comment>
<dbReference type="GO" id="GO:0006508">
    <property type="term" value="P:proteolysis"/>
    <property type="evidence" value="ECO:0007669"/>
    <property type="project" value="UniProtKB-KW"/>
</dbReference>
<evidence type="ECO:0000256" key="9">
    <source>
        <dbReference type="ARBA" id="ARBA00023049"/>
    </source>
</evidence>
<evidence type="ECO:0000259" key="13">
    <source>
        <dbReference type="Pfam" id="PF01435"/>
    </source>
</evidence>
<protein>
    <submittedName>
        <fullName evidence="14">Peptidase, M48 family</fullName>
        <ecNumber evidence="14">3.4.24.-</ecNumber>
    </submittedName>
</protein>
<keyword evidence="9 11" id="KW-0482">Metalloprotease</keyword>
<dbReference type="PATRIC" id="fig|525330.7.peg.924"/>
<dbReference type="AlphaFoldDB" id="C2E3U9"/>
<dbReference type="Gene3D" id="3.30.2010.10">
    <property type="entry name" value="Metalloproteases ('zincins'), catalytic domain"/>
    <property type="match status" value="1"/>
</dbReference>
<dbReference type="InterPro" id="IPR050083">
    <property type="entry name" value="HtpX_protease"/>
</dbReference>
<reference evidence="14 15" key="1">
    <citation type="submission" date="2009-01" db="EMBL/GenBank/DDBJ databases">
        <authorList>
            <person name="Qin X."/>
            <person name="Bachman B."/>
            <person name="Battles P."/>
            <person name="Bell A."/>
            <person name="Bess C."/>
            <person name="Bickham C."/>
            <person name="Chaboub L."/>
            <person name="Chen D."/>
            <person name="Coyle M."/>
            <person name="Deiros D.R."/>
            <person name="Dinh H."/>
            <person name="Forbes L."/>
            <person name="Fowler G."/>
            <person name="Francisco L."/>
            <person name="Fu Q."/>
            <person name="Gubbala S."/>
            <person name="Hale W."/>
            <person name="Han Y."/>
            <person name="Hemphill L."/>
            <person name="Highlander S.K."/>
            <person name="Hirani K."/>
            <person name="Hogues M."/>
            <person name="Jackson L."/>
            <person name="Jakkamsetti A."/>
            <person name="Javaid M."/>
            <person name="Jiang H."/>
            <person name="Korchina V."/>
            <person name="Kovar C."/>
            <person name="Lara F."/>
            <person name="Lee S."/>
            <person name="Mata R."/>
            <person name="Mathew T."/>
            <person name="Moen C."/>
            <person name="Morales K."/>
            <person name="Munidasa M."/>
            <person name="Nazareth L."/>
            <person name="Ngo R."/>
            <person name="Nguyen L."/>
            <person name="Okwuonu G."/>
            <person name="Ongeri F."/>
            <person name="Patil S."/>
            <person name="Petrosino J."/>
            <person name="Pham C."/>
            <person name="Pham P."/>
            <person name="Pu L.-L."/>
            <person name="Puazo M."/>
            <person name="Raj R."/>
            <person name="Reid J."/>
            <person name="Rouhana J."/>
            <person name="Saada N."/>
            <person name="Shang Y."/>
            <person name="Simmons D."/>
            <person name="Thornton R."/>
            <person name="Warren J."/>
            <person name="Weissenberger G."/>
            <person name="Zhang J."/>
            <person name="Zhang L."/>
            <person name="Zhou C."/>
            <person name="Zhu D."/>
            <person name="Muzny D."/>
            <person name="Worley K."/>
            <person name="Gibbs R."/>
        </authorList>
    </citation>
    <scope>NUCLEOTIDE SEQUENCE [LARGE SCALE GENOMIC DNA]</scope>
    <source>
        <strain evidence="14 15">ATCC 33200</strain>
    </source>
</reference>
<dbReference type="EMBL" id="ACGR01000024">
    <property type="protein sequence ID" value="EEJ60401.1"/>
    <property type="molecule type" value="Genomic_DNA"/>
</dbReference>
<evidence type="ECO:0000256" key="3">
    <source>
        <dbReference type="ARBA" id="ARBA00022670"/>
    </source>
</evidence>
<dbReference type="EC" id="3.4.24.-" evidence="14"/>
<keyword evidence="6 11" id="KW-0378">Hydrolase</keyword>
<dbReference type="InterPro" id="IPR001915">
    <property type="entry name" value="Peptidase_M48"/>
</dbReference>
<dbReference type="PANTHER" id="PTHR43221">
    <property type="entry name" value="PROTEASE HTPX"/>
    <property type="match status" value="1"/>
</dbReference>
<feature type="domain" description="Peptidase M48" evidence="13">
    <location>
        <begin position="78"/>
        <end position="286"/>
    </location>
</feature>
<keyword evidence="3 11" id="KW-0645">Protease</keyword>
<comment type="caution">
    <text evidence="14">The sequence shown here is derived from an EMBL/GenBank/DDBJ whole genome shotgun (WGS) entry which is preliminary data.</text>
</comment>
<sequence length="309" mass="34502">MLYQQIARNKRKTAFLLVIFVIILALVCGGLGYLINGEPFSGIAIALIGSLIYLFIVLQNPGNLVMSMNHGREIHEEDDPELWHIVEDMALAGQVPMPRVFIIDDPSPNAFATGRDPKHSYVAVTTGLRERLNRISHEISHIRNYDILVSTIGVALAAVISFISNFASRIWWWGGNSDRDDRDSSPLEANFKVVAIVFTLILGPLAQMALSRNREYLADAGSVELTRNPQGLISALEKISNSEPMKDPDPSSAGLYIENPLHNRGLSSLFDTHPPTADRIKRLKNRYIKRDALASLFIYLFQINMSFSK</sequence>